<name>A0A2S1YTW7_9FLAO</name>
<dbReference type="KEGG" id="fcr:HYN56_14945"/>
<evidence type="ECO:0000313" key="5">
    <source>
        <dbReference type="Proteomes" id="UP000245250"/>
    </source>
</evidence>
<evidence type="ECO:0000256" key="1">
    <source>
        <dbReference type="ARBA" id="ARBA00022729"/>
    </source>
</evidence>
<dbReference type="InterPro" id="IPR026444">
    <property type="entry name" value="Secre_tail"/>
</dbReference>
<dbReference type="Proteomes" id="UP000245250">
    <property type="component" value="Chromosome"/>
</dbReference>
<keyword evidence="5" id="KW-1185">Reference proteome</keyword>
<dbReference type="RefSeq" id="WP_109194816.1">
    <property type="nucleotide sequence ID" value="NZ_CP029255.1"/>
</dbReference>
<proteinExistence type="predicted"/>
<reference evidence="4 5" key="1">
    <citation type="submission" date="2018-05" db="EMBL/GenBank/DDBJ databases">
        <title>Genome sequencing of Flavobacterium sp. HYN0056.</title>
        <authorList>
            <person name="Yi H."/>
            <person name="Baek C."/>
        </authorList>
    </citation>
    <scope>NUCLEOTIDE SEQUENCE [LARGE SCALE GENOMIC DNA]</scope>
    <source>
        <strain evidence="4 5">HYN0056</strain>
    </source>
</reference>
<dbReference type="Pfam" id="PF18962">
    <property type="entry name" value="Por_Secre_tail"/>
    <property type="match status" value="1"/>
</dbReference>
<evidence type="ECO:0000313" key="4">
    <source>
        <dbReference type="EMBL" id="AWK07452.1"/>
    </source>
</evidence>
<organism evidence="4 5">
    <name type="scientific">Flavobacterium crocinum</name>
    <dbReference type="NCBI Taxonomy" id="2183896"/>
    <lineage>
        <taxon>Bacteria</taxon>
        <taxon>Pseudomonadati</taxon>
        <taxon>Bacteroidota</taxon>
        <taxon>Flavobacteriia</taxon>
        <taxon>Flavobacteriales</taxon>
        <taxon>Flavobacteriaceae</taxon>
        <taxon>Flavobacterium</taxon>
    </lineage>
</organism>
<protein>
    <submittedName>
        <fullName evidence="4">T9SS C-terminal target domain-containing protein</fullName>
    </submittedName>
</protein>
<dbReference type="AlphaFoldDB" id="A0A2S1YTW7"/>
<feature type="chain" id="PRO_5015440774" evidence="2">
    <location>
        <begin position="25"/>
        <end position="163"/>
    </location>
</feature>
<gene>
    <name evidence="4" type="ORF">HYN56_14945</name>
</gene>
<evidence type="ECO:0000259" key="3">
    <source>
        <dbReference type="Pfam" id="PF18962"/>
    </source>
</evidence>
<dbReference type="EMBL" id="CP029255">
    <property type="protein sequence ID" value="AWK07452.1"/>
    <property type="molecule type" value="Genomic_DNA"/>
</dbReference>
<keyword evidence="1 2" id="KW-0732">Signal</keyword>
<feature type="signal peptide" evidence="2">
    <location>
        <begin position="1"/>
        <end position="24"/>
    </location>
</feature>
<accession>A0A2S1YTW7</accession>
<feature type="domain" description="Secretion system C-terminal sorting" evidence="3">
    <location>
        <begin position="89"/>
        <end position="159"/>
    </location>
</feature>
<sequence length="163" mass="17916">MKRKQKAFLHLFLVSISFVSNLYSQESIVVAGGKGTGNGGASSYSVGQIVNMQLRGSGGSAQEGVQQPYEITTLGNDQFDEINLVMIAFPNPVIDELNLTVFNNKFESLSYNLIDTNGKILSKDLNITLSETKVSMYGLPHGVYFLKVINNSKTIKTFKIIKK</sequence>
<dbReference type="NCBIfam" id="TIGR04183">
    <property type="entry name" value="Por_Secre_tail"/>
    <property type="match status" value="1"/>
</dbReference>
<dbReference type="OrthoDB" id="1352409at2"/>
<evidence type="ECO:0000256" key="2">
    <source>
        <dbReference type="SAM" id="SignalP"/>
    </source>
</evidence>